<evidence type="ECO:0000313" key="3">
    <source>
        <dbReference type="EMBL" id="KNZ56659.1"/>
    </source>
</evidence>
<accession>A0A0L6V7F6</accession>
<dbReference type="EMBL" id="LAVV01007227">
    <property type="protein sequence ID" value="KNZ56659.1"/>
    <property type="molecule type" value="Genomic_DNA"/>
</dbReference>
<feature type="transmembrane region" description="Helical" evidence="2">
    <location>
        <begin position="863"/>
        <end position="882"/>
    </location>
</feature>
<gene>
    <name evidence="3" type="ORF">VP01_2351g1</name>
</gene>
<feature type="transmembrane region" description="Helical" evidence="2">
    <location>
        <begin position="1210"/>
        <end position="1232"/>
    </location>
</feature>
<evidence type="ECO:0000256" key="1">
    <source>
        <dbReference type="SAM" id="MobiDB-lite"/>
    </source>
</evidence>
<keyword evidence="4" id="KW-1185">Reference proteome</keyword>
<feature type="transmembrane region" description="Helical" evidence="2">
    <location>
        <begin position="823"/>
        <end position="842"/>
    </location>
</feature>
<keyword evidence="2" id="KW-0472">Membrane</keyword>
<feature type="compositionally biased region" description="Polar residues" evidence="1">
    <location>
        <begin position="1067"/>
        <end position="1085"/>
    </location>
</feature>
<dbReference type="VEuPathDB" id="FungiDB:VP01_2351g1"/>
<keyword evidence="2" id="KW-0812">Transmembrane</keyword>
<sequence length="1274" mass="143781">MIPFTIEQVIPSFLEMADGASPALERPMICPLSLAPSGTFQGFPQLGDSLHPLHLCTFPIQFFYLFLFFWHWTQSLKLIKLLGWPIFMISHCTFTNPPHKAITQCTRKFCGGHLLIYEISKAKIPLLAHECHTSNFSIIIPTQHSHHQLKPQILNSQINLLPLFCLVRSILKIVFSLSQLTLFSQSCCLLSSFSFPVSAPFISPPLHDPTLFTFNSLISLLSLVWSISSLSVLALVSHAPARLPSKLHMFPYVDVLAYCANGWSFNRSFLGVCQLQAVEQVFFVVLISTTNSPTSGNTTQTHPHKTTSKPPNSPSNPKNTPKTRPNSPKPATYHKPSCQWLFISQPSCFHQSMFPRFKPPSYFSSIFEMHILKFKNCKKKLAQLAAVDMQKHPGSFCCYSNHSPKVIQPSFDAQSPCILHSYCAKSSTHANICSLDGSLAGACRMSTAGMILMNTSACKIKYKNWCEDFMTNLTTWRISVIVLLTLWLKPEGEQKCRGPMKDMNLSLVRSQRTVQLIFFSETNPTWLGSDGAGIENDCLGGKYLGLLLVLGVLFLIETPNNGKKPFLPFLIKVCLYVCIYIFTLCISQISAPKIKVPTPINKLTPQVLSQAQWKIPSTCSEFIYKEDTELIYINPPPPQACSLLDVIGSGFWWVYHHDFDDFFLHLIDSTVKNLGKCVLFRICQRIPQCLVVETWGKLWEVCLHKSERSEPTRAHSNLLILPPLFPVISHDCTWCAPECARNLCSIFFRYYSYVFQQEGRLDISFMVLTLAGDLCGGPFRFQVSNLIKYQASTQYSLSFRHIFTYFPSMHTSPVTQFNPLASITQWTLFIFFNIISYLKYIISHSQSGFRIQSGYVSSMISHRIVSLIGCLWLFMMFFFIHFQNHKFFSSYLVYLSSMVTSNYPIGSPLSFSVPSCAKFNRERGIGLNYLTWMLVDCCGWAALESVTCYIVCQLWLMNPPWHKPKPSCNDAKQYSEKKNFLNCLKLTCSMLQPSCHPNSTLTVHQTLVESLLENGWSDNRSFLGVSASQLQAVEQVFFLVLISTTNSPTSGNTTQSEQPLIPPPPQTHNKLNKMNSNSTQTSSAPTIPGIDPTILQMTSEKAIKDSVKPSTAAPTALIKNNLKNEDGQYIFQLKDSQKFIYSSGNAMLNSIQNISRPKLKSISAHILARYKGGPSKLTRQCVHVAFIFGGIFFPIFLLSSFFLFNIDLTMSYSFGILLAIWIYLHWILVAGGSKTNSQIKWKPSLKLQVLETHWLPILSSRKIPQTQLPVVLHL</sequence>
<dbReference type="Proteomes" id="UP000037035">
    <property type="component" value="Unassembled WGS sequence"/>
</dbReference>
<feature type="transmembrane region" description="Helical" evidence="2">
    <location>
        <begin position="1181"/>
        <end position="1204"/>
    </location>
</feature>
<evidence type="ECO:0000313" key="4">
    <source>
        <dbReference type="Proteomes" id="UP000037035"/>
    </source>
</evidence>
<name>A0A0L6V7F6_9BASI</name>
<feature type="region of interest" description="Disordered" evidence="1">
    <location>
        <begin position="293"/>
        <end position="332"/>
    </location>
</feature>
<keyword evidence="2" id="KW-1133">Transmembrane helix</keyword>
<evidence type="ECO:0000256" key="2">
    <source>
        <dbReference type="SAM" id="Phobius"/>
    </source>
</evidence>
<feature type="transmembrane region" description="Helical" evidence="2">
    <location>
        <begin position="569"/>
        <end position="589"/>
    </location>
</feature>
<organism evidence="3 4">
    <name type="scientific">Puccinia sorghi</name>
    <dbReference type="NCBI Taxonomy" id="27349"/>
    <lineage>
        <taxon>Eukaryota</taxon>
        <taxon>Fungi</taxon>
        <taxon>Dikarya</taxon>
        <taxon>Basidiomycota</taxon>
        <taxon>Pucciniomycotina</taxon>
        <taxon>Pucciniomycetes</taxon>
        <taxon>Pucciniales</taxon>
        <taxon>Pucciniaceae</taxon>
        <taxon>Puccinia</taxon>
    </lineage>
</organism>
<dbReference type="AlphaFoldDB" id="A0A0L6V7F6"/>
<feature type="region of interest" description="Disordered" evidence="1">
    <location>
        <begin position="1048"/>
        <end position="1089"/>
    </location>
</feature>
<reference evidence="3 4" key="1">
    <citation type="submission" date="2015-08" db="EMBL/GenBank/DDBJ databases">
        <title>Next Generation Sequencing and Analysis of the Genome of Puccinia sorghi L Schw, the Causal Agent of Maize Common Rust.</title>
        <authorList>
            <person name="Rochi L."/>
            <person name="Burguener G."/>
            <person name="Darino M."/>
            <person name="Turjanski A."/>
            <person name="Kreff E."/>
            <person name="Dieguez M.J."/>
            <person name="Sacco F."/>
        </authorList>
    </citation>
    <scope>NUCLEOTIDE SEQUENCE [LARGE SCALE GENOMIC DNA]</scope>
    <source>
        <strain evidence="3 4">RO10H11247</strain>
    </source>
</reference>
<proteinExistence type="predicted"/>
<protein>
    <submittedName>
        <fullName evidence="3">Uncharacterized protein</fullName>
    </submittedName>
</protein>
<feature type="transmembrane region" description="Helical" evidence="2">
    <location>
        <begin position="539"/>
        <end position="557"/>
    </location>
</feature>
<comment type="caution">
    <text evidence="3">The sequence shown here is derived from an EMBL/GenBank/DDBJ whole genome shotgun (WGS) entry which is preliminary data.</text>
</comment>